<keyword evidence="2" id="KW-0560">Oxidoreductase</keyword>
<proteinExistence type="inferred from homology"/>
<gene>
    <name evidence="5" type="primary">eutG</name>
    <name evidence="5" type="ORF">GCM10023200_15450</name>
</gene>
<accession>A0ABP9AKW5</accession>
<dbReference type="CDD" id="cd08551">
    <property type="entry name" value="Fe-ADH"/>
    <property type="match status" value="1"/>
</dbReference>
<dbReference type="InterPro" id="IPR039697">
    <property type="entry name" value="Alcohol_dehydrogenase_Fe"/>
</dbReference>
<evidence type="ECO:0000259" key="4">
    <source>
        <dbReference type="Pfam" id="PF25137"/>
    </source>
</evidence>
<dbReference type="InterPro" id="IPR001670">
    <property type="entry name" value="ADH_Fe/GldA"/>
</dbReference>
<keyword evidence="6" id="KW-1185">Reference proteome</keyword>
<evidence type="ECO:0000313" key="6">
    <source>
        <dbReference type="Proteomes" id="UP001500928"/>
    </source>
</evidence>
<dbReference type="Pfam" id="PF00465">
    <property type="entry name" value="Fe-ADH"/>
    <property type="match status" value="1"/>
</dbReference>
<dbReference type="PANTHER" id="PTHR11496">
    <property type="entry name" value="ALCOHOL DEHYDROGENASE"/>
    <property type="match status" value="1"/>
</dbReference>
<reference evidence="6" key="1">
    <citation type="journal article" date="2019" name="Int. J. Syst. Evol. Microbiol.">
        <title>The Global Catalogue of Microorganisms (GCM) 10K type strain sequencing project: providing services to taxonomists for standard genome sequencing and annotation.</title>
        <authorList>
            <consortium name="The Broad Institute Genomics Platform"/>
            <consortium name="The Broad Institute Genome Sequencing Center for Infectious Disease"/>
            <person name="Wu L."/>
            <person name="Ma J."/>
        </authorList>
    </citation>
    <scope>NUCLEOTIDE SEQUENCE [LARGE SCALE GENOMIC DNA]</scope>
    <source>
        <strain evidence="6">JCM 17979</strain>
    </source>
</reference>
<dbReference type="RefSeq" id="WP_345412627.1">
    <property type="nucleotide sequence ID" value="NZ_BAABHO010000009.1"/>
</dbReference>
<dbReference type="Gene3D" id="3.40.50.1970">
    <property type="match status" value="1"/>
</dbReference>
<organism evidence="5 6">
    <name type="scientific">Actinomycetospora chlora</name>
    <dbReference type="NCBI Taxonomy" id="663608"/>
    <lineage>
        <taxon>Bacteria</taxon>
        <taxon>Bacillati</taxon>
        <taxon>Actinomycetota</taxon>
        <taxon>Actinomycetes</taxon>
        <taxon>Pseudonocardiales</taxon>
        <taxon>Pseudonocardiaceae</taxon>
        <taxon>Actinomycetospora</taxon>
    </lineage>
</organism>
<dbReference type="Gene3D" id="1.20.1090.10">
    <property type="entry name" value="Dehydroquinate synthase-like - alpha domain"/>
    <property type="match status" value="1"/>
</dbReference>
<evidence type="ECO:0000313" key="5">
    <source>
        <dbReference type="EMBL" id="GAA4782927.1"/>
    </source>
</evidence>
<evidence type="ECO:0000256" key="2">
    <source>
        <dbReference type="ARBA" id="ARBA00023002"/>
    </source>
</evidence>
<dbReference type="InterPro" id="IPR056798">
    <property type="entry name" value="ADH_Fe_C"/>
</dbReference>
<feature type="domain" description="Fe-containing alcohol dehydrogenase-like C-terminal" evidence="4">
    <location>
        <begin position="189"/>
        <end position="310"/>
    </location>
</feature>
<dbReference type="SUPFAM" id="SSF56796">
    <property type="entry name" value="Dehydroquinate synthase-like"/>
    <property type="match status" value="1"/>
</dbReference>
<dbReference type="Proteomes" id="UP001500928">
    <property type="component" value="Unassembled WGS sequence"/>
</dbReference>
<comment type="similarity">
    <text evidence="1">Belongs to the iron-containing alcohol dehydrogenase family.</text>
</comment>
<evidence type="ECO:0000259" key="3">
    <source>
        <dbReference type="Pfam" id="PF00465"/>
    </source>
</evidence>
<dbReference type="Pfam" id="PF25137">
    <property type="entry name" value="ADH_Fe_C"/>
    <property type="match status" value="1"/>
</dbReference>
<feature type="domain" description="Alcohol dehydrogenase iron-type/glycerol dehydrogenase GldA" evidence="3">
    <location>
        <begin position="11"/>
        <end position="175"/>
    </location>
</feature>
<dbReference type="EMBL" id="BAABHO010000009">
    <property type="protein sequence ID" value="GAA4782927.1"/>
    <property type="molecule type" value="Genomic_DNA"/>
</dbReference>
<sequence>MSAPTTFSVATRVVSGPGCVATLPDELAALGGRRVAVVADRGVDDAGLLASVLAPVDPARVAATVLVDPDPDVAAAERAAAAARAQGCDTVLAVGGGSALGAAKAVAIRLTNDDRIDRYAGVGNVPHRPAPTLAVPTTAGSGSEVSQVLVLHEAGRAEELVVRSPGCEPRTALLDGTVLRRLPHAPMLYAGLDALSHALETQWARGASPYTRALGLAAAATVIDRLPAALAGTGSGRNAEGGHDAVLQDLLDAACAANMACGNSGLTLVHALSTAPSVHLPHGLQNGVLLPHVARFNAEVSEPAVADLVAELPALYDAVGFAARFPAGTVGPDGAAAMVEASTGHPFRRNNRREADDDQLRALLAAAGAG</sequence>
<protein>
    <submittedName>
        <fullName evidence="5">Ethanolamine utilization ethanol dehydrogenase EutG</fullName>
    </submittedName>
</protein>
<evidence type="ECO:0000256" key="1">
    <source>
        <dbReference type="ARBA" id="ARBA00007358"/>
    </source>
</evidence>
<comment type="caution">
    <text evidence="5">The sequence shown here is derived from an EMBL/GenBank/DDBJ whole genome shotgun (WGS) entry which is preliminary data.</text>
</comment>
<name>A0ABP9AKW5_9PSEU</name>
<dbReference type="PANTHER" id="PTHR11496:SF102">
    <property type="entry name" value="ALCOHOL DEHYDROGENASE 4"/>
    <property type="match status" value="1"/>
</dbReference>